<feature type="domain" description="Phosphoribosyltransferase" evidence="2">
    <location>
        <begin position="48"/>
        <end position="136"/>
    </location>
</feature>
<protein>
    <recommendedName>
        <fullName evidence="2">Phosphoribosyltransferase domain-containing protein</fullName>
    </recommendedName>
</protein>
<dbReference type="RefSeq" id="WP_153726768.1">
    <property type="nucleotide sequence ID" value="NZ_WJNH01000001.1"/>
</dbReference>
<gene>
    <name evidence="3" type="ORF">GH754_00450</name>
</gene>
<dbReference type="Gene3D" id="3.40.50.2020">
    <property type="match status" value="1"/>
</dbReference>
<evidence type="ECO:0000259" key="2">
    <source>
        <dbReference type="Pfam" id="PF00156"/>
    </source>
</evidence>
<dbReference type="InterPro" id="IPR000836">
    <property type="entry name" value="PRTase_dom"/>
</dbReference>
<comment type="similarity">
    <text evidence="1">Belongs to the ComF/GntX family.</text>
</comment>
<organism evidence="3 4">
    <name type="scientific">Salinibacillus xinjiangensis</name>
    <dbReference type="NCBI Taxonomy" id="1229268"/>
    <lineage>
        <taxon>Bacteria</taxon>
        <taxon>Bacillati</taxon>
        <taxon>Bacillota</taxon>
        <taxon>Bacilli</taxon>
        <taxon>Bacillales</taxon>
        <taxon>Bacillaceae</taxon>
        <taxon>Salinibacillus</taxon>
    </lineage>
</organism>
<reference evidence="3 4" key="1">
    <citation type="submission" date="2019-11" db="EMBL/GenBank/DDBJ databases">
        <authorList>
            <person name="Li J."/>
        </authorList>
    </citation>
    <scope>NUCLEOTIDE SEQUENCE [LARGE SCALE GENOMIC DNA]</scope>
    <source>
        <strain evidence="3 4">J4</strain>
    </source>
</reference>
<dbReference type="EMBL" id="WJNH01000001">
    <property type="protein sequence ID" value="MRG84790.1"/>
    <property type="molecule type" value="Genomic_DNA"/>
</dbReference>
<accession>A0A6G1X1L9</accession>
<evidence type="ECO:0000313" key="3">
    <source>
        <dbReference type="EMBL" id="MRG84790.1"/>
    </source>
</evidence>
<dbReference type="OrthoDB" id="9779910at2"/>
<dbReference type="PANTHER" id="PTHR47505">
    <property type="entry name" value="DNA UTILIZATION PROTEIN YHGH"/>
    <property type="match status" value="1"/>
</dbReference>
<keyword evidence="4" id="KW-1185">Reference proteome</keyword>
<proteinExistence type="inferred from homology"/>
<sequence>MNKWKYRGDYVLVNLFKAGVQKRFKEDFGKLNPTLVPIPLSATRQQERGFNQAEAIAQLLDLPIDDALTRVTNEKQAKKSRQQRLQSNNPFQLKNEVQGPILVIDDLYTTGATLHWAAYLLKRGGATTIDSFTLIRS</sequence>
<dbReference type="InterPro" id="IPR029057">
    <property type="entry name" value="PRTase-like"/>
</dbReference>
<dbReference type="InterPro" id="IPR051910">
    <property type="entry name" value="ComF/GntX_DNA_util-trans"/>
</dbReference>
<dbReference type="SUPFAM" id="SSF53271">
    <property type="entry name" value="PRTase-like"/>
    <property type="match status" value="1"/>
</dbReference>
<evidence type="ECO:0000256" key="1">
    <source>
        <dbReference type="ARBA" id="ARBA00008007"/>
    </source>
</evidence>
<name>A0A6G1X1L9_9BACI</name>
<dbReference type="Pfam" id="PF00156">
    <property type="entry name" value="Pribosyltran"/>
    <property type="match status" value="1"/>
</dbReference>
<dbReference type="CDD" id="cd06223">
    <property type="entry name" value="PRTases_typeI"/>
    <property type="match status" value="1"/>
</dbReference>
<comment type="caution">
    <text evidence="3">The sequence shown here is derived from an EMBL/GenBank/DDBJ whole genome shotgun (WGS) entry which is preliminary data.</text>
</comment>
<dbReference type="PANTHER" id="PTHR47505:SF1">
    <property type="entry name" value="DNA UTILIZATION PROTEIN YHGH"/>
    <property type="match status" value="1"/>
</dbReference>
<dbReference type="Proteomes" id="UP000480185">
    <property type="component" value="Unassembled WGS sequence"/>
</dbReference>
<evidence type="ECO:0000313" key="4">
    <source>
        <dbReference type="Proteomes" id="UP000480185"/>
    </source>
</evidence>
<dbReference type="AlphaFoldDB" id="A0A6G1X1L9"/>